<dbReference type="EMBL" id="VSRR010001580">
    <property type="protein sequence ID" value="MPC26281.1"/>
    <property type="molecule type" value="Genomic_DNA"/>
</dbReference>
<organism evidence="1 2">
    <name type="scientific">Portunus trituberculatus</name>
    <name type="common">Swimming crab</name>
    <name type="synonym">Neptunus trituberculatus</name>
    <dbReference type="NCBI Taxonomy" id="210409"/>
    <lineage>
        <taxon>Eukaryota</taxon>
        <taxon>Metazoa</taxon>
        <taxon>Ecdysozoa</taxon>
        <taxon>Arthropoda</taxon>
        <taxon>Crustacea</taxon>
        <taxon>Multicrustacea</taxon>
        <taxon>Malacostraca</taxon>
        <taxon>Eumalacostraca</taxon>
        <taxon>Eucarida</taxon>
        <taxon>Decapoda</taxon>
        <taxon>Pleocyemata</taxon>
        <taxon>Brachyura</taxon>
        <taxon>Eubrachyura</taxon>
        <taxon>Portunoidea</taxon>
        <taxon>Portunidae</taxon>
        <taxon>Portuninae</taxon>
        <taxon>Portunus</taxon>
    </lineage>
</organism>
<evidence type="ECO:0000313" key="1">
    <source>
        <dbReference type="EMBL" id="MPC26281.1"/>
    </source>
</evidence>
<reference evidence="1 2" key="1">
    <citation type="submission" date="2019-05" db="EMBL/GenBank/DDBJ databases">
        <title>Another draft genome of Portunus trituberculatus and its Hox gene families provides insights of decapod evolution.</title>
        <authorList>
            <person name="Jeong J.-H."/>
            <person name="Song I."/>
            <person name="Kim S."/>
            <person name="Choi T."/>
            <person name="Kim D."/>
            <person name="Ryu S."/>
            <person name="Kim W."/>
        </authorList>
    </citation>
    <scope>NUCLEOTIDE SEQUENCE [LARGE SCALE GENOMIC DNA]</scope>
    <source>
        <tissue evidence="1">Muscle</tissue>
    </source>
</reference>
<proteinExistence type="predicted"/>
<sequence>MARSYYTSRCSPACMCVCHPREEKVEWQLSPDQHRFMAFIVTQDLITTTVAAAAVTTTTTITTPTS</sequence>
<dbReference type="Proteomes" id="UP000324222">
    <property type="component" value="Unassembled WGS sequence"/>
</dbReference>
<evidence type="ECO:0000313" key="2">
    <source>
        <dbReference type="Proteomes" id="UP000324222"/>
    </source>
</evidence>
<keyword evidence="2" id="KW-1185">Reference proteome</keyword>
<comment type="caution">
    <text evidence="1">The sequence shown here is derived from an EMBL/GenBank/DDBJ whole genome shotgun (WGS) entry which is preliminary data.</text>
</comment>
<name>A0A5B7DX54_PORTR</name>
<dbReference type="AlphaFoldDB" id="A0A5B7DX54"/>
<protein>
    <submittedName>
        <fullName evidence="1">Uncharacterized protein</fullName>
    </submittedName>
</protein>
<accession>A0A5B7DX54</accession>
<gene>
    <name evidence="1" type="ORF">E2C01_019418</name>
</gene>